<proteinExistence type="predicted"/>
<dbReference type="EC" id="2.3.-.-" evidence="2"/>
<keyword evidence="3" id="KW-1185">Reference proteome</keyword>
<dbReference type="Pfam" id="PF13302">
    <property type="entry name" value="Acetyltransf_3"/>
    <property type="match status" value="1"/>
</dbReference>
<organism evidence="2 3">
    <name type="scientific">Luethyella okanaganae</name>
    <dbReference type="NCBI Taxonomy" id="69372"/>
    <lineage>
        <taxon>Bacteria</taxon>
        <taxon>Bacillati</taxon>
        <taxon>Actinomycetota</taxon>
        <taxon>Actinomycetes</taxon>
        <taxon>Micrococcales</taxon>
        <taxon>Microbacteriaceae</taxon>
        <taxon>Luethyella</taxon>
    </lineage>
</organism>
<dbReference type="InterPro" id="IPR051908">
    <property type="entry name" value="Ribosomal_N-acetyltransferase"/>
</dbReference>
<keyword evidence="2" id="KW-0808">Transferase</keyword>
<dbReference type="Proteomes" id="UP001596306">
    <property type="component" value="Unassembled WGS sequence"/>
</dbReference>
<gene>
    <name evidence="2" type="ORF">ACFQB0_08975</name>
</gene>
<keyword evidence="2" id="KW-0012">Acyltransferase</keyword>
<evidence type="ECO:0000313" key="2">
    <source>
        <dbReference type="EMBL" id="MFC6356239.1"/>
    </source>
</evidence>
<dbReference type="PANTHER" id="PTHR43441:SF6">
    <property type="entry name" value="N-ACETYLTRANSFERASE DOMAIN-CONTAINING PROTEIN"/>
    <property type="match status" value="1"/>
</dbReference>
<name>A0ABW1VIA0_9MICO</name>
<dbReference type="GO" id="GO:0016746">
    <property type="term" value="F:acyltransferase activity"/>
    <property type="evidence" value="ECO:0007669"/>
    <property type="project" value="UniProtKB-KW"/>
</dbReference>
<dbReference type="EMBL" id="JBHSTP010000002">
    <property type="protein sequence ID" value="MFC6356239.1"/>
    <property type="molecule type" value="Genomic_DNA"/>
</dbReference>
<protein>
    <submittedName>
        <fullName evidence="2">GNAT family N-acetyltransferase</fullName>
        <ecNumber evidence="2">2.3.-.-</ecNumber>
    </submittedName>
</protein>
<dbReference type="InterPro" id="IPR000182">
    <property type="entry name" value="GNAT_dom"/>
</dbReference>
<dbReference type="RefSeq" id="WP_386730379.1">
    <property type="nucleotide sequence ID" value="NZ_JBHSTP010000002.1"/>
</dbReference>
<dbReference type="PANTHER" id="PTHR43441">
    <property type="entry name" value="RIBOSOMAL-PROTEIN-SERINE ACETYLTRANSFERASE"/>
    <property type="match status" value="1"/>
</dbReference>
<dbReference type="SUPFAM" id="SSF55729">
    <property type="entry name" value="Acyl-CoA N-acyltransferases (Nat)"/>
    <property type="match status" value="1"/>
</dbReference>
<reference evidence="3" key="1">
    <citation type="journal article" date="2019" name="Int. J. Syst. Evol. Microbiol.">
        <title>The Global Catalogue of Microorganisms (GCM) 10K type strain sequencing project: providing services to taxonomists for standard genome sequencing and annotation.</title>
        <authorList>
            <consortium name="The Broad Institute Genomics Platform"/>
            <consortium name="The Broad Institute Genome Sequencing Center for Infectious Disease"/>
            <person name="Wu L."/>
            <person name="Ma J."/>
        </authorList>
    </citation>
    <scope>NUCLEOTIDE SEQUENCE [LARGE SCALE GENOMIC DNA]</scope>
    <source>
        <strain evidence="3">CCUG 43304</strain>
    </source>
</reference>
<evidence type="ECO:0000313" key="3">
    <source>
        <dbReference type="Proteomes" id="UP001596306"/>
    </source>
</evidence>
<dbReference type="Gene3D" id="3.40.630.30">
    <property type="match status" value="1"/>
</dbReference>
<sequence length="167" mass="17795">MDTLTDRLVLRPFTIEEAERVLAGVPGPEDRWEGGYPFADELDVVRMFLRIVDEQGDPAPFGPYIIRRRDDTAAIGGIGFFGAPDSDGVVEFGYGLVPAARGKGFATEAVCAALVLASENGALLARAETTSDNPASLRVLEKAGMCEVGRRDDTVVFEVSLSAPCSA</sequence>
<evidence type="ECO:0000259" key="1">
    <source>
        <dbReference type="PROSITE" id="PS51186"/>
    </source>
</evidence>
<comment type="caution">
    <text evidence="2">The sequence shown here is derived from an EMBL/GenBank/DDBJ whole genome shotgun (WGS) entry which is preliminary data.</text>
</comment>
<accession>A0ABW1VIA0</accession>
<dbReference type="PROSITE" id="PS51186">
    <property type="entry name" value="GNAT"/>
    <property type="match status" value="1"/>
</dbReference>
<dbReference type="InterPro" id="IPR016181">
    <property type="entry name" value="Acyl_CoA_acyltransferase"/>
</dbReference>
<feature type="domain" description="N-acetyltransferase" evidence="1">
    <location>
        <begin position="8"/>
        <end position="166"/>
    </location>
</feature>